<sequence>MSIARNKKTESTLRAKWPLASILDDAPQHPFDECAHPGTRGNGIASLKRIITSRELVLGATGVMVKIVCYLVIICHSPNRSA</sequence>
<comment type="caution">
    <text evidence="2">The sequence shown here is derived from an EMBL/GenBank/DDBJ whole genome shotgun (WGS) entry which is preliminary data.</text>
</comment>
<dbReference type="AlphaFoldDB" id="A0AAV1JBK5"/>
<keyword evidence="1" id="KW-0812">Transmembrane</keyword>
<protein>
    <submittedName>
        <fullName evidence="2">Uncharacterized protein</fullName>
    </submittedName>
</protein>
<proteinExistence type="predicted"/>
<accession>A0AAV1JBK5</accession>
<dbReference type="EMBL" id="CAVLEF010000008">
    <property type="protein sequence ID" value="CAK1546698.1"/>
    <property type="molecule type" value="Genomic_DNA"/>
</dbReference>
<reference evidence="2 3" key="1">
    <citation type="submission" date="2023-11" db="EMBL/GenBank/DDBJ databases">
        <authorList>
            <person name="Okamura Y."/>
        </authorList>
    </citation>
    <scope>NUCLEOTIDE SEQUENCE [LARGE SCALE GENOMIC DNA]</scope>
</reference>
<keyword evidence="3" id="KW-1185">Reference proteome</keyword>
<name>A0AAV1JBK5_9NEOP</name>
<feature type="transmembrane region" description="Helical" evidence="1">
    <location>
        <begin position="56"/>
        <end position="74"/>
    </location>
</feature>
<keyword evidence="1" id="KW-1133">Transmembrane helix</keyword>
<dbReference type="Proteomes" id="UP001497472">
    <property type="component" value="Unassembled WGS sequence"/>
</dbReference>
<evidence type="ECO:0000256" key="1">
    <source>
        <dbReference type="SAM" id="Phobius"/>
    </source>
</evidence>
<gene>
    <name evidence="2" type="ORF">LNINA_LOCUS6235</name>
</gene>
<organism evidence="2 3">
    <name type="scientific">Leptosia nina</name>
    <dbReference type="NCBI Taxonomy" id="320188"/>
    <lineage>
        <taxon>Eukaryota</taxon>
        <taxon>Metazoa</taxon>
        <taxon>Ecdysozoa</taxon>
        <taxon>Arthropoda</taxon>
        <taxon>Hexapoda</taxon>
        <taxon>Insecta</taxon>
        <taxon>Pterygota</taxon>
        <taxon>Neoptera</taxon>
        <taxon>Endopterygota</taxon>
        <taxon>Lepidoptera</taxon>
        <taxon>Glossata</taxon>
        <taxon>Ditrysia</taxon>
        <taxon>Papilionoidea</taxon>
        <taxon>Pieridae</taxon>
        <taxon>Pierinae</taxon>
        <taxon>Leptosia</taxon>
    </lineage>
</organism>
<evidence type="ECO:0000313" key="3">
    <source>
        <dbReference type="Proteomes" id="UP001497472"/>
    </source>
</evidence>
<keyword evidence="1" id="KW-0472">Membrane</keyword>
<evidence type="ECO:0000313" key="2">
    <source>
        <dbReference type="EMBL" id="CAK1546698.1"/>
    </source>
</evidence>